<organism evidence="4 5">
    <name type="scientific">Allacma fusca</name>
    <dbReference type="NCBI Taxonomy" id="39272"/>
    <lineage>
        <taxon>Eukaryota</taxon>
        <taxon>Metazoa</taxon>
        <taxon>Ecdysozoa</taxon>
        <taxon>Arthropoda</taxon>
        <taxon>Hexapoda</taxon>
        <taxon>Collembola</taxon>
        <taxon>Symphypleona</taxon>
        <taxon>Sminthuridae</taxon>
        <taxon>Allacma</taxon>
    </lineage>
</organism>
<dbReference type="GO" id="GO:0006508">
    <property type="term" value="P:proteolysis"/>
    <property type="evidence" value="ECO:0007669"/>
    <property type="project" value="InterPro"/>
</dbReference>
<dbReference type="Pfam" id="PF00089">
    <property type="entry name" value="Trypsin"/>
    <property type="match status" value="1"/>
</dbReference>
<name>A0A8J2L2I4_9HEXA</name>
<feature type="non-terminal residue" evidence="4">
    <location>
        <position position="1"/>
    </location>
</feature>
<dbReference type="PANTHER" id="PTHR24256">
    <property type="entry name" value="TRYPTASE-RELATED"/>
    <property type="match status" value="1"/>
</dbReference>
<keyword evidence="1" id="KW-1015">Disulfide bond</keyword>
<dbReference type="InterPro" id="IPR001254">
    <property type="entry name" value="Trypsin_dom"/>
</dbReference>
<proteinExistence type="inferred from homology"/>
<evidence type="ECO:0000259" key="3">
    <source>
        <dbReference type="PROSITE" id="PS50240"/>
    </source>
</evidence>
<dbReference type="PROSITE" id="PS00135">
    <property type="entry name" value="TRYPSIN_SER"/>
    <property type="match status" value="1"/>
</dbReference>
<dbReference type="PROSITE" id="PS50240">
    <property type="entry name" value="TRYPSIN_DOM"/>
    <property type="match status" value="1"/>
</dbReference>
<dbReference type="EMBL" id="CAJVCH010531973">
    <property type="protein sequence ID" value="CAG7824200.1"/>
    <property type="molecule type" value="Genomic_DNA"/>
</dbReference>
<feature type="domain" description="Peptidase S1" evidence="3">
    <location>
        <begin position="1"/>
        <end position="108"/>
    </location>
</feature>
<dbReference type="Proteomes" id="UP000708208">
    <property type="component" value="Unassembled WGS sequence"/>
</dbReference>
<gene>
    <name evidence="4" type="ORF">AFUS01_LOCUS34370</name>
</gene>
<accession>A0A8J2L2I4</accession>
<evidence type="ECO:0000256" key="1">
    <source>
        <dbReference type="ARBA" id="ARBA00023157"/>
    </source>
</evidence>
<comment type="similarity">
    <text evidence="2">Belongs to the peptidase S1 family. CLIP subfamily.</text>
</comment>
<evidence type="ECO:0000313" key="5">
    <source>
        <dbReference type="Proteomes" id="UP000708208"/>
    </source>
</evidence>
<reference evidence="4" key="1">
    <citation type="submission" date="2021-06" db="EMBL/GenBank/DDBJ databases">
        <authorList>
            <person name="Hodson N. C."/>
            <person name="Mongue J. A."/>
            <person name="Jaron S. K."/>
        </authorList>
    </citation>
    <scope>NUCLEOTIDE SEQUENCE</scope>
</reference>
<keyword evidence="5" id="KW-1185">Reference proteome</keyword>
<dbReference type="AlphaFoldDB" id="A0A8J2L2I4"/>
<dbReference type="OrthoDB" id="6339452at2759"/>
<dbReference type="GO" id="GO:0004252">
    <property type="term" value="F:serine-type endopeptidase activity"/>
    <property type="evidence" value="ECO:0007669"/>
    <property type="project" value="InterPro"/>
</dbReference>
<sequence length="113" mass="12447">SQSETLQAVNLTKFNTTECNDYYNDLPGKMLKYPQGILKTQLCAGDRNSSKDSCQGDSGGPLTTNLDKLCVHYVVGITSFGSNFCGTSTPGVYSNVHSYLNWIEQIVWPEPDE</sequence>
<comment type="caution">
    <text evidence="4">The sequence shown here is derived from an EMBL/GenBank/DDBJ whole genome shotgun (WGS) entry which is preliminary data.</text>
</comment>
<dbReference type="InterPro" id="IPR033116">
    <property type="entry name" value="TRYPSIN_SER"/>
</dbReference>
<protein>
    <recommendedName>
        <fullName evidence="3">Peptidase S1 domain-containing protein</fullName>
    </recommendedName>
</protein>
<dbReference type="InterPro" id="IPR051487">
    <property type="entry name" value="Ser/Thr_Proteases_Immune/Dev"/>
</dbReference>
<evidence type="ECO:0000256" key="2">
    <source>
        <dbReference type="ARBA" id="ARBA00024195"/>
    </source>
</evidence>
<evidence type="ECO:0000313" key="4">
    <source>
        <dbReference type="EMBL" id="CAG7824200.1"/>
    </source>
</evidence>